<evidence type="ECO:0000313" key="3">
    <source>
        <dbReference type="Proteomes" id="UP000292372"/>
    </source>
</evidence>
<keyword evidence="1" id="KW-0732">Signal</keyword>
<accession>A0A4V2JAJ5</accession>
<keyword evidence="3" id="KW-1185">Reference proteome</keyword>
<feature type="chain" id="PRO_5020635539" evidence="1">
    <location>
        <begin position="21"/>
        <end position="183"/>
    </location>
</feature>
<dbReference type="RefSeq" id="WP_130938391.1">
    <property type="nucleotide sequence ID" value="NZ_BMEE01000008.1"/>
</dbReference>
<dbReference type="Proteomes" id="UP000292372">
    <property type="component" value="Unassembled WGS sequence"/>
</dbReference>
<organism evidence="2 3">
    <name type="scientific">Hyunsoonleella pacifica</name>
    <dbReference type="NCBI Taxonomy" id="1080224"/>
    <lineage>
        <taxon>Bacteria</taxon>
        <taxon>Pseudomonadati</taxon>
        <taxon>Bacteroidota</taxon>
        <taxon>Flavobacteriia</taxon>
        <taxon>Flavobacteriales</taxon>
        <taxon>Flavobacteriaceae</taxon>
    </lineage>
</organism>
<name>A0A4V2JAJ5_9FLAO</name>
<evidence type="ECO:0000313" key="2">
    <source>
        <dbReference type="EMBL" id="TBN12431.1"/>
    </source>
</evidence>
<sequence length="183" mass="20585">MMKTKLKYLCLILIVLLLHNCTKPVDFDQASDLVIQPVIESSLIFYTASVGDFFIGGNEEAEADDFVEIDLFNGSFVQDNLVKIEFVFEIENSINRAYELRLEFFDSNDESKGQFNVNTEASPNNQNLISTHTEVFEGDALERIKQSSIIVFTLVMQAGEAINQNSPGEISVQSKGVFHFNID</sequence>
<reference evidence="2 3" key="1">
    <citation type="journal article" date="2015" name="Int. J. Syst. Evol. Microbiol.">
        <title>Hyunsoonleella pacifica sp. nov., isolated from seawater of South Pacific Gyre.</title>
        <authorList>
            <person name="Gao X."/>
            <person name="Zhang Z."/>
            <person name="Dai X."/>
            <person name="Zhang X.H."/>
        </authorList>
    </citation>
    <scope>NUCLEOTIDE SEQUENCE [LARGE SCALE GENOMIC DNA]</scope>
    <source>
        <strain evidence="2 3">SW033</strain>
    </source>
</reference>
<gene>
    <name evidence="2" type="ORF">EYD46_17075</name>
</gene>
<comment type="caution">
    <text evidence="2">The sequence shown here is derived from an EMBL/GenBank/DDBJ whole genome shotgun (WGS) entry which is preliminary data.</text>
</comment>
<dbReference type="EMBL" id="SIRS01000008">
    <property type="protein sequence ID" value="TBN12431.1"/>
    <property type="molecule type" value="Genomic_DNA"/>
</dbReference>
<feature type="signal peptide" evidence="1">
    <location>
        <begin position="1"/>
        <end position="20"/>
    </location>
</feature>
<proteinExistence type="predicted"/>
<dbReference type="AlphaFoldDB" id="A0A4V2JAJ5"/>
<protein>
    <submittedName>
        <fullName evidence="2">Uncharacterized protein</fullName>
    </submittedName>
</protein>
<dbReference type="OrthoDB" id="1448832at2"/>
<evidence type="ECO:0000256" key="1">
    <source>
        <dbReference type="SAM" id="SignalP"/>
    </source>
</evidence>